<protein>
    <submittedName>
        <fullName evidence="2">Hypothetical transmembrane protein</fullName>
    </submittedName>
</protein>
<feature type="transmembrane region" description="Helical" evidence="1">
    <location>
        <begin position="53"/>
        <end position="85"/>
    </location>
</feature>
<dbReference type="EMBL" id="FP565176">
    <property type="protein sequence ID" value="CBA16355.1"/>
    <property type="molecule type" value="Genomic_DNA"/>
</dbReference>
<reference evidence="2 3" key="1">
    <citation type="journal article" date="2009" name="BMC Genomics">
        <title>The complete genome sequence of Xanthomonas albilineans provides new insights into the reductive genome evolution of the xylem-limited Xanthomonadaceae.</title>
        <authorList>
            <person name="Pieretti I."/>
            <person name="Royer M."/>
            <person name="Barbe V."/>
            <person name="Carrere S."/>
            <person name="Koebnik R."/>
            <person name="Cociancich S."/>
            <person name="Couloux A."/>
            <person name="Darrasse A."/>
            <person name="Gouzy J."/>
            <person name="Jacques M.A."/>
            <person name="Lauber E."/>
            <person name="Manceau C."/>
            <person name="Mangenot S."/>
            <person name="Poussier S."/>
            <person name="Segurens B."/>
            <person name="Szurek B."/>
            <person name="Verdier V."/>
            <person name="Arlat M."/>
            <person name="Rott P."/>
        </authorList>
    </citation>
    <scope>NUCLEOTIDE SEQUENCE [LARGE SCALE GENOMIC DNA]</scope>
    <source>
        <strain evidence="3">GPE PC73 / CFBP 7063</strain>
    </source>
</reference>
<name>D2U8M9_XANAP</name>
<feature type="transmembrane region" description="Helical" evidence="1">
    <location>
        <begin position="106"/>
        <end position="129"/>
    </location>
</feature>
<evidence type="ECO:0000256" key="1">
    <source>
        <dbReference type="SAM" id="Phobius"/>
    </source>
</evidence>
<dbReference type="GeneID" id="57877171"/>
<keyword evidence="3" id="KW-1185">Reference proteome</keyword>
<organism evidence="2 3">
    <name type="scientific">Xanthomonas albilineans (strain GPE PC73 / CFBP 7063)</name>
    <dbReference type="NCBI Taxonomy" id="380358"/>
    <lineage>
        <taxon>Bacteria</taxon>
        <taxon>Pseudomonadati</taxon>
        <taxon>Pseudomonadota</taxon>
        <taxon>Gammaproteobacteria</taxon>
        <taxon>Lysobacterales</taxon>
        <taxon>Lysobacteraceae</taxon>
        <taxon>Xanthomonas</taxon>
    </lineage>
</organism>
<evidence type="ECO:0000313" key="3">
    <source>
        <dbReference type="Proteomes" id="UP000001890"/>
    </source>
</evidence>
<dbReference type="RefSeq" id="WP_012916356.1">
    <property type="nucleotide sequence ID" value="NC_013722.1"/>
</dbReference>
<dbReference type="PATRIC" id="fig|29447.3.peg.1819"/>
<dbReference type="OrthoDB" id="6008209at2"/>
<keyword evidence="1" id="KW-1133">Transmembrane helix</keyword>
<dbReference type="KEGG" id="xal:XALC_1865"/>
<keyword evidence="1" id="KW-0472">Membrane</keyword>
<feature type="transmembrane region" description="Helical" evidence="1">
    <location>
        <begin position="141"/>
        <end position="161"/>
    </location>
</feature>
<dbReference type="STRING" id="380358.XALC_1865"/>
<keyword evidence="1 2" id="KW-0812">Transmembrane</keyword>
<dbReference type="AlphaFoldDB" id="D2U8M9"/>
<proteinExistence type="predicted"/>
<gene>
    <name evidence="2" type="ordered locus">XALc_1865</name>
</gene>
<feature type="transmembrane region" description="Helical" evidence="1">
    <location>
        <begin position="28"/>
        <end position="47"/>
    </location>
</feature>
<sequence>MDYGKQAVEQVPSPPFQWQKAAQQITDLMTITILSLSVTTCLTILAYRGSGSMALLLAQALASVVVLLHVGVGAMLTRLVVHAAVTWKRLQSGGKRTAQSKHLRKVLMRLAGITLMTWIWAICMTGFPFSISVVKWSPETGALLIFLMPLMLIFLLMKKILINQACTKLIHAITNAEQVAKCTLVV</sequence>
<dbReference type="Proteomes" id="UP000001890">
    <property type="component" value="Chromosome"/>
</dbReference>
<evidence type="ECO:0000313" key="2">
    <source>
        <dbReference type="EMBL" id="CBA16355.1"/>
    </source>
</evidence>
<accession>D2U8M9</accession>